<proteinExistence type="predicted"/>
<organism evidence="1">
    <name type="scientific">uncultured marine virus</name>
    <dbReference type="NCBI Taxonomy" id="186617"/>
    <lineage>
        <taxon>Viruses</taxon>
        <taxon>environmental samples</taxon>
    </lineage>
</organism>
<evidence type="ECO:0000313" key="1">
    <source>
        <dbReference type="EMBL" id="AKH46626.1"/>
    </source>
</evidence>
<accession>A0A0F7L6I6</accession>
<protein>
    <submittedName>
        <fullName evidence="1">Uncharacterized protein</fullName>
    </submittedName>
</protein>
<sequence>MVARIRGRVVKNKTRQAMHPIRPKRPRWAHLQEQKRVRRLGARMAIGQCAALCGEIYSVSCDQCGEVLQRRDRPGHPEVFGDAEAARVHASRSGWFVDGFAAHCPRCVG</sequence>
<reference evidence="1" key="1">
    <citation type="journal article" date="2015" name="Front. Microbiol.">
        <title>Combining genomic sequencing methods to explore viral diversity and reveal potential virus-host interactions.</title>
        <authorList>
            <person name="Chow C.E."/>
            <person name="Winget D.M."/>
            <person name="White R.A.III."/>
            <person name="Hallam S.J."/>
            <person name="Suttle C.A."/>
        </authorList>
    </citation>
    <scope>NUCLEOTIDE SEQUENCE</scope>
    <source>
        <strain evidence="1">Anoxic2_1</strain>
    </source>
</reference>
<name>A0A0F7L6I6_9VIRU</name>
<dbReference type="EMBL" id="KR029585">
    <property type="protein sequence ID" value="AKH46626.1"/>
    <property type="molecule type" value="Genomic_DNA"/>
</dbReference>
<reference evidence="1" key="2">
    <citation type="submission" date="2015-03" db="EMBL/GenBank/DDBJ databases">
        <authorList>
            <person name="Chow C.-E.T."/>
            <person name="Winget D.M."/>
            <person name="White R.A.III."/>
            <person name="Hallam S.J."/>
            <person name="Suttle C.A."/>
        </authorList>
    </citation>
    <scope>NUCLEOTIDE SEQUENCE</scope>
    <source>
        <strain evidence="1">Anoxic2_1</strain>
    </source>
</reference>